<dbReference type="GO" id="GO:0005829">
    <property type="term" value="C:cytosol"/>
    <property type="evidence" value="ECO:0007669"/>
    <property type="project" value="TreeGrafter"/>
</dbReference>
<keyword evidence="5 8" id="KW-0028">Amino-acid biosynthesis</keyword>
<dbReference type="EMBL" id="AP022617">
    <property type="protein sequence ID" value="BBZ61480.1"/>
    <property type="molecule type" value="Genomic_DNA"/>
</dbReference>
<evidence type="ECO:0000259" key="9">
    <source>
        <dbReference type="PROSITE" id="PS51671"/>
    </source>
</evidence>
<reference evidence="10 11" key="1">
    <citation type="journal article" date="2019" name="Emerg. Microbes Infect.">
        <title>Comprehensive subspecies identification of 175 nontuberculous mycobacteria species based on 7547 genomic profiles.</title>
        <authorList>
            <person name="Matsumoto Y."/>
            <person name="Kinjo T."/>
            <person name="Motooka D."/>
            <person name="Nabeya D."/>
            <person name="Jung N."/>
            <person name="Uechi K."/>
            <person name="Horii T."/>
            <person name="Iida T."/>
            <person name="Fujita J."/>
            <person name="Nakamura S."/>
        </authorList>
    </citation>
    <scope>NUCLEOTIDE SEQUENCE [LARGE SCALE GENOMIC DNA]</scope>
    <source>
        <strain evidence="10 11">JCM 15658</strain>
    </source>
</reference>
<keyword evidence="11" id="KW-1185">Reference proteome</keyword>
<dbReference type="FunFam" id="3.30.70.1150:FF:000001">
    <property type="entry name" value="Acetolactate synthase small subunit"/>
    <property type="match status" value="1"/>
</dbReference>
<evidence type="ECO:0000256" key="5">
    <source>
        <dbReference type="ARBA" id="ARBA00022605"/>
    </source>
</evidence>
<dbReference type="FunFam" id="3.30.70.260:FF:000001">
    <property type="entry name" value="Acetolactate synthase, small subunit"/>
    <property type="match status" value="1"/>
</dbReference>
<dbReference type="InterPro" id="IPR054480">
    <property type="entry name" value="AHAS_small-like_ACT"/>
</dbReference>
<comment type="similarity">
    <text evidence="3 8">Belongs to the acetolactate synthase small subunit family.</text>
</comment>
<evidence type="ECO:0000313" key="11">
    <source>
        <dbReference type="Proteomes" id="UP000466039"/>
    </source>
</evidence>
<dbReference type="GO" id="GO:1990610">
    <property type="term" value="F:acetolactate synthase regulator activity"/>
    <property type="evidence" value="ECO:0007669"/>
    <property type="project" value="UniProtKB-UniRule"/>
</dbReference>
<dbReference type="SUPFAM" id="SSF55021">
    <property type="entry name" value="ACT-like"/>
    <property type="match status" value="2"/>
</dbReference>
<evidence type="ECO:0000256" key="1">
    <source>
        <dbReference type="ARBA" id="ARBA00004974"/>
    </source>
</evidence>
<evidence type="ECO:0000256" key="3">
    <source>
        <dbReference type="ARBA" id="ARBA00006341"/>
    </source>
</evidence>
<dbReference type="Proteomes" id="UP000466039">
    <property type="component" value="Chromosome"/>
</dbReference>
<dbReference type="InterPro" id="IPR045865">
    <property type="entry name" value="ACT-like_dom_sf"/>
</dbReference>
<comment type="function">
    <text evidence="8">Catalyzes the conversion of 2 pyruvate molecules into acetolactate in the first common step of the biosynthetic pathway of the branched-amino acids such as leucine, isoleucine, and valine.</text>
</comment>
<evidence type="ECO:0000256" key="4">
    <source>
        <dbReference type="ARBA" id="ARBA00011744"/>
    </source>
</evidence>
<dbReference type="GO" id="GO:0009099">
    <property type="term" value="P:L-valine biosynthetic process"/>
    <property type="evidence" value="ECO:0007669"/>
    <property type="project" value="UniProtKB-UniRule"/>
</dbReference>
<dbReference type="Gene3D" id="3.30.70.260">
    <property type="match status" value="1"/>
</dbReference>
<dbReference type="AlphaFoldDB" id="A0AAD1N083"/>
<comment type="catalytic activity">
    <reaction evidence="7 8">
        <text>2 pyruvate + H(+) = (2S)-2-acetolactate + CO2</text>
        <dbReference type="Rhea" id="RHEA:25249"/>
        <dbReference type="ChEBI" id="CHEBI:15361"/>
        <dbReference type="ChEBI" id="CHEBI:15378"/>
        <dbReference type="ChEBI" id="CHEBI:16526"/>
        <dbReference type="ChEBI" id="CHEBI:58476"/>
        <dbReference type="EC" id="2.2.1.6"/>
    </reaction>
</comment>
<gene>
    <name evidence="10" type="primary">ilvH</name>
    <name evidence="10" type="ORF">MMON_27810</name>
</gene>
<dbReference type="InterPro" id="IPR039557">
    <property type="entry name" value="AHAS_ACT"/>
</dbReference>
<proteinExistence type="inferred from homology"/>
<dbReference type="PANTHER" id="PTHR30239">
    <property type="entry name" value="ACETOLACTATE SYNTHASE SMALL SUBUNIT"/>
    <property type="match status" value="1"/>
</dbReference>
<feature type="domain" description="ACT" evidence="9">
    <location>
        <begin position="24"/>
        <end position="99"/>
    </location>
</feature>
<dbReference type="EC" id="2.2.1.6" evidence="8"/>
<dbReference type="Pfam" id="PF10369">
    <property type="entry name" value="ALS_ss_C"/>
    <property type="match status" value="1"/>
</dbReference>
<dbReference type="NCBIfam" id="NF008864">
    <property type="entry name" value="PRK11895.1"/>
    <property type="match status" value="1"/>
</dbReference>
<dbReference type="InterPro" id="IPR027271">
    <property type="entry name" value="Acetolactate_synth/TF_NikR_C"/>
</dbReference>
<evidence type="ECO:0000256" key="6">
    <source>
        <dbReference type="ARBA" id="ARBA00023304"/>
    </source>
</evidence>
<comment type="pathway">
    <text evidence="1 8">Amino-acid biosynthesis; L-isoleucine biosynthesis; L-isoleucine from 2-oxobutanoate: step 1/4.</text>
</comment>
<dbReference type="CDD" id="cd04878">
    <property type="entry name" value="ACT_AHAS"/>
    <property type="match status" value="1"/>
</dbReference>
<evidence type="ECO:0000256" key="7">
    <source>
        <dbReference type="ARBA" id="ARBA00048670"/>
    </source>
</evidence>
<dbReference type="Gene3D" id="3.30.70.1150">
    <property type="entry name" value="ACT-like. Chain A, domain 2"/>
    <property type="match status" value="1"/>
</dbReference>
<dbReference type="InterPro" id="IPR002912">
    <property type="entry name" value="ACT_dom"/>
</dbReference>
<comment type="subunit">
    <text evidence="4 8">Dimer of large and small chains.</text>
</comment>
<protein>
    <recommendedName>
        <fullName evidence="8">Acetolactate synthase small subunit</fullName>
        <shortName evidence="8">AHAS</shortName>
        <shortName evidence="8">ALS</shortName>
        <ecNumber evidence="8">2.2.1.6</ecNumber>
    </recommendedName>
    <alternativeName>
        <fullName evidence="8">Acetohydroxy-acid synthase small subunit</fullName>
    </alternativeName>
</protein>
<dbReference type="InterPro" id="IPR004789">
    <property type="entry name" value="Acetalactate_synth_ssu"/>
</dbReference>
<evidence type="ECO:0000256" key="8">
    <source>
        <dbReference type="RuleBase" id="RU368092"/>
    </source>
</evidence>
<dbReference type="InterPro" id="IPR019455">
    <property type="entry name" value="Acetolactate_synth_ssu_C"/>
</dbReference>
<dbReference type="Pfam" id="PF22629">
    <property type="entry name" value="ACT_AHAS_ss"/>
    <property type="match status" value="1"/>
</dbReference>
<dbReference type="PANTHER" id="PTHR30239:SF0">
    <property type="entry name" value="ACETOLACTATE SYNTHASE SMALL SUBUNIT 1, CHLOROPLASTIC"/>
    <property type="match status" value="1"/>
</dbReference>
<dbReference type="NCBIfam" id="TIGR00119">
    <property type="entry name" value="acolac_sm"/>
    <property type="match status" value="1"/>
</dbReference>
<organism evidence="10 11">
    <name type="scientific">Mycolicibacterium monacense</name>
    <name type="common">Mycobacterium monacense</name>
    <dbReference type="NCBI Taxonomy" id="85693"/>
    <lineage>
        <taxon>Bacteria</taxon>
        <taxon>Bacillati</taxon>
        <taxon>Actinomycetota</taxon>
        <taxon>Actinomycetes</taxon>
        <taxon>Mycobacteriales</taxon>
        <taxon>Mycobacteriaceae</taxon>
        <taxon>Mycolicibacterium</taxon>
    </lineage>
</organism>
<sequence>MPDERVREEARTLMATTGNVRTHTLSVLVEDKPGVLARVASLFSRRGFNIQSLAVGATEQKNMSRMTIVVSVEEAPLEQITKQLNKLINVIKIVEQDEDNSVARELALIKVRADATTRGQVIEAVNLFRAKVVDVSTESLTVEATGTQEKLDALLRVLEPYGVRELVQSGVVSLSRGPRGIGTVK</sequence>
<keyword evidence="8" id="KW-0808">Transferase</keyword>
<comment type="pathway">
    <text evidence="2 8">Amino-acid biosynthesis; L-valine biosynthesis; L-valine from pyruvate: step 1/4.</text>
</comment>
<name>A0AAD1N083_MYCMB</name>
<dbReference type="GO" id="GO:0009097">
    <property type="term" value="P:isoleucine biosynthetic process"/>
    <property type="evidence" value="ECO:0007669"/>
    <property type="project" value="UniProtKB-UniRule"/>
</dbReference>
<evidence type="ECO:0000313" key="10">
    <source>
        <dbReference type="EMBL" id="BBZ61480.1"/>
    </source>
</evidence>
<dbReference type="PROSITE" id="PS51671">
    <property type="entry name" value="ACT"/>
    <property type="match status" value="1"/>
</dbReference>
<evidence type="ECO:0000256" key="2">
    <source>
        <dbReference type="ARBA" id="ARBA00005025"/>
    </source>
</evidence>
<keyword evidence="6 8" id="KW-0100">Branched-chain amino acid biosynthesis</keyword>
<dbReference type="GO" id="GO:0003984">
    <property type="term" value="F:acetolactate synthase activity"/>
    <property type="evidence" value="ECO:0007669"/>
    <property type="project" value="UniProtKB-UniRule"/>
</dbReference>
<accession>A0AAD1N083</accession>